<keyword evidence="2" id="KW-0472">Membrane</keyword>
<feature type="transmembrane region" description="Helical" evidence="2">
    <location>
        <begin position="69"/>
        <end position="95"/>
    </location>
</feature>
<feature type="transmembrane region" description="Helical" evidence="2">
    <location>
        <begin position="37"/>
        <end position="57"/>
    </location>
</feature>
<keyword evidence="2" id="KW-0812">Transmembrane</keyword>
<feature type="compositionally biased region" description="Basic and acidic residues" evidence="1">
    <location>
        <begin position="333"/>
        <end position="344"/>
    </location>
</feature>
<feature type="region of interest" description="Disordered" evidence="1">
    <location>
        <begin position="327"/>
        <end position="348"/>
    </location>
</feature>
<feature type="transmembrane region" description="Helical" evidence="2">
    <location>
        <begin position="154"/>
        <end position="179"/>
    </location>
</feature>
<evidence type="ECO:0000313" key="4">
    <source>
        <dbReference type="Proteomes" id="UP000095558"/>
    </source>
</evidence>
<proteinExistence type="predicted"/>
<dbReference type="OrthoDB" id="1938827at2"/>
<reference evidence="3 4" key="1">
    <citation type="submission" date="2015-09" db="EMBL/GenBank/DDBJ databases">
        <authorList>
            <consortium name="Pathogen Informatics"/>
        </authorList>
    </citation>
    <scope>NUCLEOTIDE SEQUENCE [LARGE SCALE GENOMIC DNA]</scope>
    <source>
        <strain evidence="3 4">2789STDY5834855</strain>
    </source>
</reference>
<organism evidence="3 4">
    <name type="scientific">Clostridium disporicum</name>
    <dbReference type="NCBI Taxonomy" id="84024"/>
    <lineage>
        <taxon>Bacteria</taxon>
        <taxon>Bacillati</taxon>
        <taxon>Bacillota</taxon>
        <taxon>Clostridia</taxon>
        <taxon>Eubacteriales</taxon>
        <taxon>Clostridiaceae</taxon>
        <taxon>Clostridium</taxon>
    </lineage>
</organism>
<feature type="transmembrane region" description="Helical" evidence="2">
    <location>
        <begin position="126"/>
        <end position="148"/>
    </location>
</feature>
<name>A0A174BM19_9CLOT</name>
<evidence type="ECO:0000313" key="3">
    <source>
        <dbReference type="EMBL" id="CUO00616.1"/>
    </source>
</evidence>
<protein>
    <submittedName>
        <fullName evidence="3">Protein of uncharacterized function (DUF3267)</fullName>
    </submittedName>
</protein>
<dbReference type="EMBL" id="CYZV01000011">
    <property type="protein sequence ID" value="CUO00616.1"/>
    <property type="molecule type" value="Genomic_DNA"/>
</dbReference>
<dbReference type="GeneID" id="83012110"/>
<dbReference type="Proteomes" id="UP000095558">
    <property type="component" value="Unassembled WGS sequence"/>
</dbReference>
<dbReference type="AlphaFoldDB" id="A0A174BM19"/>
<dbReference type="Pfam" id="PF11667">
    <property type="entry name" value="DUF3267"/>
    <property type="match status" value="1"/>
</dbReference>
<dbReference type="RefSeq" id="WP_042398714.1">
    <property type="nucleotide sequence ID" value="NZ_CYYT01000001.1"/>
</dbReference>
<evidence type="ECO:0000256" key="1">
    <source>
        <dbReference type="SAM" id="MobiDB-lite"/>
    </source>
</evidence>
<keyword evidence="2" id="KW-1133">Transmembrane helix</keyword>
<dbReference type="InterPro" id="IPR021683">
    <property type="entry name" value="DUF3267"/>
</dbReference>
<accession>A0A174BM19</accession>
<gene>
    <name evidence="3" type="ORF">ERS852470_01211</name>
</gene>
<sequence>MQIVLGRFIKKKEDFDSENIICPIKDYDRDKYLNRRIIIRILFVILYGYELGYMLALNSNTINDIKVTVINFVLFYALNFYLIQIPHEFIHTLFYSKAFTNKKNKLVFFNKKRIVTTELEENTNTWLMILSLITPFLLFSILPIVLINNIGFDIYLYSLSFANAILSSEDLLNIILLFFSKKNDEGKKTLYVIPNNYDYLLNNNTSSLENDELFNVYTSKDDIKLEDTSLLPTYIEAENNENKTTAIDFNEEKLEENKEDDSIIENEEESKVYEDSIKDAGIKIIIEEIDDVNDNNNVYEDIDNLKQDDRNDFNSIMVNKLISEIDQLSPQESNKEDQNNDAKNEVSVTEDSFINNKASELISVIEQSIINDK</sequence>
<evidence type="ECO:0000256" key="2">
    <source>
        <dbReference type="SAM" id="Phobius"/>
    </source>
</evidence>